<evidence type="ECO:0000256" key="1">
    <source>
        <dbReference type="SAM" id="MobiDB-lite"/>
    </source>
</evidence>
<feature type="non-terminal residue" evidence="2">
    <location>
        <position position="137"/>
    </location>
</feature>
<reference evidence="2" key="1">
    <citation type="submission" date="2015-12" db="EMBL/GenBank/DDBJ databases">
        <title>De novo transcriptome assembly of four potential Pierce s Disease insect vectors from Arizona vineyards.</title>
        <authorList>
            <person name="Tassone E.E."/>
        </authorList>
    </citation>
    <scope>NUCLEOTIDE SEQUENCE</scope>
</reference>
<feature type="compositionally biased region" description="Basic and acidic residues" evidence="1">
    <location>
        <begin position="20"/>
        <end position="42"/>
    </location>
</feature>
<dbReference type="EMBL" id="GEDC01023212">
    <property type="protein sequence ID" value="JAS14086.1"/>
    <property type="molecule type" value="Transcribed_RNA"/>
</dbReference>
<dbReference type="AlphaFoldDB" id="A0A1B6CKY2"/>
<feature type="region of interest" description="Disordered" evidence="1">
    <location>
        <begin position="100"/>
        <end position="137"/>
    </location>
</feature>
<sequence>NNSTGSNGINSRHSSTGDESDVKEPKVITKPPRKEYKHRVVLDKSYLTLSENDKKENDSHEAPVDNVKTVAENNVDKDSSQKLSPNAYCEVSNLRHKNRVVGSESLPCSRPSSRATSRSSSPASFVNERPSGQTSKQ</sequence>
<feature type="compositionally biased region" description="Low complexity" evidence="1">
    <location>
        <begin position="109"/>
        <end position="124"/>
    </location>
</feature>
<evidence type="ECO:0000313" key="2">
    <source>
        <dbReference type="EMBL" id="JAS14086.1"/>
    </source>
</evidence>
<organism evidence="2">
    <name type="scientific">Clastoptera arizonana</name>
    <name type="common">Arizona spittle bug</name>
    <dbReference type="NCBI Taxonomy" id="38151"/>
    <lineage>
        <taxon>Eukaryota</taxon>
        <taxon>Metazoa</taxon>
        <taxon>Ecdysozoa</taxon>
        <taxon>Arthropoda</taxon>
        <taxon>Hexapoda</taxon>
        <taxon>Insecta</taxon>
        <taxon>Pterygota</taxon>
        <taxon>Neoptera</taxon>
        <taxon>Paraneoptera</taxon>
        <taxon>Hemiptera</taxon>
        <taxon>Auchenorrhyncha</taxon>
        <taxon>Cercopoidea</taxon>
        <taxon>Clastopteridae</taxon>
        <taxon>Clastoptera</taxon>
    </lineage>
</organism>
<feature type="compositionally biased region" description="Polar residues" evidence="1">
    <location>
        <begin position="1"/>
        <end position="14"/>
    </location>
</feature>
<feature type="compositionally biased region" description="Basic and acidic residues" evidence="1">
    <location>
        <begin position="51"/>
        <end position="63"/>
    </location>
</feature>
<gene>
    <name evidence="2" type="ORF">g.44778</name>
</gene>
<proteinExistence type="predicted"/>
<feature type="region of interest" description="Disordered" evidence="1">
    <location>
        <begin position="1"/>
        <end position="84"/>
    </location>
</feature>
<protein>
    <submittedName>
        <fullName evidence="2">Uncharacterized protein</fullName>
    </submittedName>
</protein>
<accession>A0A1B6CKY2</accession>
<feature type="non-terminal residue" evidence="2">
    <location>
        <position position="1"/>
    </location>
</feature>
<name>A0A1B6CKY2_9HEMI</name>